<keyword evidence="4" id="KW-1185">Reference proteome</keyword>
<evidence type="ECO:0000313" key="2">
    <source>
        <dbReference type="EMBL" id="WSD11761.1"/>
    </source>
</evidence>
<protein>
    <submittedName>
        <fullName evidence="3">SH3 domain-containing protein</fullName>
    </submittedName>
</protein>
<reference evidence="3 4" key="1">
    <citation type="submission" date="2022-10" db="EMBL/GenBank/DDBJ databases">
        <title>The complete genomes of actinobacterial strains from the NBC collection.</title>
        <authorList>
            <person name="Joergensen T.S."/>
            <person name="Alvarez Arevalo M."/>
            <person name="Sterndorff E.B."/>
            <person name="Faurdal D."/>
            <person name="Vuksanovic O."/>
            <person name="Mourched A.-S."/>
            <person name="Charusanti P."/>
            <person name="Shaw S."/>
            <person name="Blin K."/>
            <person name="Weber T."/>
        </authorList>
    </citation>
    <scope>NUCLEOTIDE SEQUENCE [LARGE SCALE GENOMIC DNA]</scope>
    <source>
        <strain evidence="3 4">NBC 01752</strain>
    </source>
</reference>
<evidence type="ECO:0000313" key="4">
    <source>
        <dbReference type="Proteomes" id="UP001340816"/>
    </source>
</evidence>
<dbReference type="RefSeq" id="WP_326757346.1">
    <property type="nucleotide sequence ID" value="NZ_CP109135.1"/>
</dbReference>
<feature type="chain" id="PRO_5045034428" evidence="1">
    <location>
        <begin position="31"/>
        <end position="121"/>
    </location>
</feature>
<accession>A0ABZ1HUF8</accession>
<evidence type="ECO:0000256" key="1">
    <source>
        <dbReference type="SAM" id="SignalP"/>
    </source>
</evidence>
<sequence>MRLTKLAVRGCTGATLALGVVGVTATSAQAAAFVTPYVNVNVREEPTSKSAKLDVYPAHGAVLGLCWQFGETIRDNGITNNIWIATGKKGGLPWAWVSAVYLKGDEYAGLDPVRDWCGHGI</sequence>
<dbReference type="Proteomes" id="UP001340816">
    <property type="component" value="Chromosome"/>
</dbReference>
<organism evidence="3 4">
    <name type="scientific">Streptomyces phaeochromogenes</name>
    <dbReference type="NCBI Taxonomy" id="1923"/>
    <lineage>
        <taxon>Bacteria</taxon>
        <taxon>Bacillati</taxon>
        <taxon>Actinomycetota</taxon>
        <taxon>Actinomycetes</taxon>
        <taxon>Kitasatosporales</taxon>
        <taxon>Streptomycetaceae</taxon>
        <taxon>Streptomyces</taxon>
        <taxon>Streptomyces phaeochromogenes group</taxon>
    </lineage>
</organism>
<feature type="signal peptide" evidence="1">
    <location>
        <begin position="1"/>
        <end position="30"/>
    </location>
</feature>
<proteinExistence type="predicted"/>
<evidence type="ECO:0000313" key="3">
    <source>
        <dbReference type="EMBL" id="WSD21288.1"/>
    </source>
</evidence>
<name>A0ABZ1HUF8_STRPH</name>
<dbReference type="EMBL" id="CP109135">
    <property type="protein sequence ID" value="WSD11761.1"/>
    <property type="molecule type" value="Genomic_DNA"/>
</dbReference>
<gene>
    <name evidence="2" type="ORF">OHB35_00175</name>
    <name evidence="3" type="ORF">OHB35_53160</name>
</gene>
<dbReference type="EMBL" id="CP109135">
    <property type="protein sequence ID" value="WSD21288.1"/>
    <property type="molecule type" value="Genomic_DNA"/>
</dbReference>
<keyword evidence="1" id="KW-0732">Signal</keyword>